<reference evidence="6" key="1">
    <citation type="submission" date="2025-08" db="UniProtKB">
        <authorList>
            <consortium name="RefSeq"/>
        </authorList>
    </citation>
    <scope>IDENTIFICATION</scope>
</reference>
<evidence type="ECO:0000256" key="1">
    <source>
        <dbReference type="ARBA" id="ARBA00010371"/>
    </source>
</evidence>
<dbReference type="SMART" id="SM00829">
    <property type="entry name" value="PKS_ER"/>
    <property type="match status" value="1"/>
</dbReference>
<dbReference type="Pfam" id="PF08240">
    <property type="entry name" value="ADH_N"/>
    <property type="match status" value="1"/>
</dbReference>
<dbReference type="InterPro" id="IPR011032">
    <property type="entry name" value="GroES-like_sf"/>
</dbReference>
<dbReference type="InterPro" id="IPR052100">
    <property type="entry name" value="SV-ATPase_mito-regulator"/>
</dbReference>
<evidence type="ECO:0000259" key="4">
    <source>
        <dbReference type="SMART" id="SM00829"/>
    </source>
</evidence>
<dbReference type="PANTHER" id="PTHR44054:SF1">
    <property type="entry name" value="SYNAPTIC VESICLE MEMBRANE PROTEIN VAT-1 HOMOLOG"/>
    <property type="match status" value="1"/>
</dbReference>
<dbReference type="CDD" id="cd08275">
    <property type="entry name" value="MDR3"/>
    <property type="match status" value="1"/>
</dbReference>
<name>A0ABM5GRB8_9SAUR</name>
<evidence type="ECO:0000313" key="6">
    <source>
        <dbReference type="RefSeq" id="XP_072860195.1"/>
    </source>
</evidence>
<dbReference type="GeneID" id="110080290"/>
<dbReference type="Proteomes" id="UP001652642">
    <property type="component" value="Chromosome 6"/>
</dbReference>
<comment type="similarity">
    <text evidence="1">Belongs to the zinc-containing alcohol dehydrogenase family. Quinone oxidoreductase subfamily.</text>
</comment>
<feature type="domain" description="Enoyl reductase (ER)" evidence="4">
    <location>
        <begin position="78"/>
        <end position="408"/>
    </location>
</feature>
<gene>
    <name evidence="6" type="primary">VAT1</name>
</gene>
<dbReference type="Gene3D" id="3.90.180.10">
    <property type="entry name" value="Medium-chain alcohol dehydrogenases, catalytic domain"/>
    <property type="match status" value="1"/>
</dbReference>
<sequence>MSGEEAAGGDAGAPTTGTAAPPAEQQQQQQQEAAPAAATTAPGEEGKAGGGTSEKEAAAASASGGGRQYRALVLTGFGGYDKVKLQTRQLPQAEPSPASGQVSVHVRACGLNFADLLARQGLYERLPPPPVSPGMEAAGTVLAVGEGVTSVKVGDKVMVMARSGLWQEIVTVPASQTFPMPEGMSFEEAAAFLVNYLTAYMVLFDFGNLRPNQSVLVHMAAGGVGTAAVQLCKTVENVTIFGTASASKHEALKENGVTHPVDYRAADYVAEVRKISPKGVDIVLDPLGGSDTTKGFNLLKPMGKLVTYGVANLLTGQRKNLMAMAKTWWNQFSINALQLLHLNKAVCGYHLGYLDEEVELLSDVVAKLVALYNQGKIKPKVDSIWPFEQVVDAMKQMQEKKNVGKVVLVPEAPPKEESKKAEN</sequence>
<dbReference type="RefSeq" id="XP_072860195.1">
    <property type="nucleotide sequence ID" value="XM_073004094.1"/>
</dbReference>
<dbReference type="SUPFAM" id="SSF50129">
    <property type="entry name" value="GroES-like"/>
    <property type="match status" value="1"/>
</dbReference>
<proteinExistence type="inferred from homology"/>
<feature type="region of interest" description="Disordered" evidence="3">
    <location>
        <begin position="1"/>
        <end position="64"/>
    </location>
</feature>
<organism evidence="5 6">
    <name type="scientific">Pogona vitticeps</name>
    <name type="common">central bearded dragon</name>
    <dbReference type="NCBI Taxonomy" id="103695"/>
    <lineage>
        <taxon>Eukaryota</taxon>
        <taxon>Metazoa</taxon>
        <taxon>Chordata</taxon>
        <taxon>Craniata</taxon>
        <taxon>Vertebrata</taxon>
        <taxon>Euteleostomi</taxon>
        <taxon>Lepidosauria</taxon>
        <taxon>Squamata</taxon>
        <taxon>Bifurcata</taxon>
        <taxon>Unidentata</taxon>
        <taxon>Episquamata</taxon>
        <taxon>Toxicofera</taxon>
        <taxon>Iguania</taxon>
        <taxon>Acrodonta</taxon>
        <taxon>Agamidae</taxon>
        <taxon>Amphibolurinae</taxon>
        <taxon>Pogona</taxon>
    </lineage>
</organism>
<keyword evidence="5" id="KW-1185">Reference proteome</keyword>
<dbReference type="SUPFAM" id="SSF51735">
    <property type="entry name" value="NAD(P)-binding Rossmann-fold domains"/>
    <property type="match status" value="1"/>
</dbReference>
<dbReference type="InterPro" id="IPR020843">
    <property type="entry name" value="ER"/>
</dbReference>
<evidence type="ECO:0000256" key="2">
    <source>
        <dbReference type="ARBA" id="ARBA00023002"/>
    </source>
</evidence>
<dbReference type="Gene3D" id="3.40.50.720">
    <property type="entry name" value="NAD(P)-binding Rossmann-like Domain"/>
    <property type="match status" value="1"/>
</dbReference>
<accession>A0ABM5GRB8</accession>
<keyword evidence="2" id="KW-0560">Oxidoreductase</keyword>
<protein>
    <submittedName>
        <fullName evidence="6">Synaptic vesicle membrane protein VAT-1 homolog</fullName>
    </submittedName>
</protein>
<feature type="compositionally biased region" description="Low complexity" evidence="3">
    <location>
        <begin position="12"/>
        <end position="43"/>
    </location>
</feature>
<dbReference type="InterPro" id="IPR036291">
    <property type="entry name" value="NAD(P)-bd_dom_sf"/>
</dbReference>
<dbReference type="InterPro" id="IPR013154">
    <property type="entry name" value="ADH-like_N"/>
</dbReference>
<dbReference type="PANTHER" id="PTHR44054">
    <property type="entry name" value="SYNAPTIC VESICLE MEMBRANE PROTEIN VAT-1 HOMOLOG-LIKE"/>
    <property type="match status" value="1"/>
</dbReference>
<evidence type="ECO:0000313" key="5">
    <source>
        <dbReference type="Proteomes" id="UP001652642"/>
    </source>
</evidence>
<dbReference type="InterPro" id="IPR002364">
    <property type="entry name" value="Quin_OxRdtase/zeta-crystal_CS"/>
</dbReference>
<dbReference type="Pfam" id="PF13602">
    <property type="entry name" value="ADH_zinc_N_2"/>
    <property type="match status" value="1"/>
</dbReference>
<evidence type="ECO:0000256" key="3">
    <source>
        <dbReference type="SAM" id="MobiDB-lite"/>
    </source>
</evidence>
<dbReference type="PROSITE" id="PS01162">
    <property type="entry name" value="QOR_ZETA_CRYSTAL"/>
    <property type="match status" value="1"/>
</dbReference>